<dbReference type="AlphaFoldDB" id="A0A2P6P7L4"/>
<dbReference type="PANTHER" id="PTHR11439:SF455">
    <property type="entry name" value="RLK (RECEPTOR-LIKE PROTEIN KINASE) 8, PUTATIVE-RELATED"/>
    <property type="match status" value="1"/>
</dbReference>
<accession>A0A2P6P7L4</accession>
<proteinExistence type="predicted"/>
<dbReference type="InterPro" id="IPR013103">
    <property type="entry name" value="RVT_2"/>
</dbReference>
<dbReference type="GO" id="GO:0003964">
    <property type="term" value="F:RNA-directed DNA polymerase activity"/>
    <property type="evidence" value="ECO:0007669"/>
    <property type="project" value="UniProtKB-KW"/>
</dbReference>
<keyword evidence="2" id="KW-0808">Transferase</keyword>
<dbReference type="Gramene" id="PRQ17907">
    <property type="protein sequence ID" value="PRQ17907"/>
    <property type="gene ID" value="RchiOBHm_Chr7g0200081"/>
</dbReference>
<keyword evidence="3" id="KW-1185">Reference proteome</keyword>
<dbReference type="STRING" id="74649.A0A2P6P7L4"/>
<name>A0A2P6P7L4_ROSCH</name>
<dbReference type="OMA" id="ANMVECK"/>
<feature type="domain" description="Reverse transcriptase Ty1/copia-type" evidence="1">
    <location>
        <begin position="56"/>
        <end position="298"/>
    </location>
</feature>
<protein>
    <submittedName>
        <fullName evidence="2">Putative RNA-directed DNA polymerase</fullName>
        <ecNumber evidence="2">2.7.7.49</ecNumber>
    </submittedName>
</protein>
<evidence type="ECO:0000313" key="2">
    <source>
        <dbReference type="EMBL" id="PRQ17907.1"/>
    </source>
</evidence>
<gene>
    <name evidence="2" type="ORF">RchiOBHm_Chr7g0200081</name>
</gene>
<dbReference type="EMBL" id="PDCK01000045">
    <property type="protein sequence ID" value="PRQ17907.1"/>
    <property type="molecule type" value="Genomic_DNA"/>
</dbReference>
<dbReference type="PANTHER" id="PTHR11439">
    <property type="entry name" value="GAG-POL-RELATED RETROTRANSPOSON"/>
    <property type="match status" value="1"/>
</dbReference>
<dbReference type="EC" id="2.7.7.49" evidence="2"/>
<dbReference type="InterPro" id="IPR043502">
    <property type="entry name" value="DNA/RNA_pol_sf"/>
</dbReference>
<evidence type="ECO:0000313" key="3">
    <source>
        <dbReference type="Proteomes" id="UP000238479"/>
    </source>
</evidence>
<dbReference type="CDD" id="cd09272">
    <property type="entry name" value="RNase_HI_RT_Ty1"/>
    <property type="match status" value="1"/>
</dbReference>
<sequence length="585" mass="65413">MTTRSKNGIFKKKAFVASAACDLNAIEPSSYKKAMEIPVWKQAMQEEFDALTNQGTWSLVPPQADKNVVSCKWIFKVKKNSDGSISRQKARLVARGFSQEEGIDYDETFSPVVRHTTVRLVLAMAAQFGWKLHQLDVKNTFLHGILKEEVYMSQPPGFEDPRCPTHVCKLQKSLYGLKQAPRAWNERFTSFLPQLGFKCSIADPSLFIKSSGPSQVYLLLYVDDIILTGNSASAIQYVKDALKKEFEMKDLGLLHYFLGLQITYLLDGGLFISQAKYAKDILDKAGMTDCNASITPCLPYSKLLKDEGAPFKDVKTYRSIVGCLQYLTFTRPDIAYSVNSVCQFMQNPTKVHFLAVKRILRYIKGTLNYGITFRAAPLELRAYTDSDWAGDPNDRRSTTGFVIFLGNCPISWSSRKQTSVSRSSTEAEYRAMADTASEVLWLRHLLNDLHVKLPSAPTLHCDNVSALALASNPIHNSKVKHVEVDVHFTREKVARGELALQFVPSLQQLADILTKGLDSPQFKYLCSNLMLGSLHQFEGGCKDYSDCQDGQGSQVLRVSKATDVATKADTCDDKTGYQELVTITN</sequence>
<reference evidence="2 3" key="1">
    <citation type="journal article" date="2018" name="Nat. Genet.">
        <title>The Rosa genome provides new insights in the design of modern roses.</title>
        <authorList>
            <person name="Bendahmane M."/>
        </authorList>
    </citation>
    <scope>NUCLEOTIDE SEQUENCE [LARGE SCALE GENOMIC DNA]</scope>
    <source>
        <strain evidence="3">cv. Old Blush</strain>
    </source>
</reference>
<dbReference type="Pfam" id="PF07727">
    <property type="entry name" value="RVT_2"/>
    <property type="match status" value="1"/>
</dbReference>
<dbReference type="SUPFAM" id="SSF56672">
    <property type="entry name" value="DNA/RNA polymerases"/>
    <property type="match status" value="1"/>
</dbReference>
<organism evidence="2 3">
    <name type="scientific">Rosa chinensis</name>
    <name type="common">China rose</name>
    <dbReference type="NCBI Taxonomy" id="74649"/>
    <lineage>
        <taxon>Eukaryota</taxon>
        <taxon>Viridiplantae</taxon>
        <taxon>Streptophyta</taxon>
        <taxon>Embryophyta</taxon>
        <taxon>Tracheophyta</taxon>
        <taxon>Spermatophyta</taxon>
        <taxon>Magnoliopsida</taxon>
        <taxon>eudicotyledons</taxon>
        <taxon>Gunneridae</taxon>
        <taxon>Pentapetalae</taxon>
        <taxon>rosids</taxon>
        <taxon>fabids</taxon>
        <taxon>Rosales</taxon>
        <taxon>Rosaceae</taxon>
        <taxon>Rosoideae</taxon>
        <taxon>Rosoideae incertae sedis</taxon>
        <taxon>Rosa</taxon>
    </lineage>
</organism>
<comment type="caution">
    <text evidence="2">The sequence shown here is derived from an EMBL/GenBank/DDBJ whole genome shotgun (WGS) entry which is preliminary data.</text>
</comment>
<keyword evidence="2" id="KW-0548">Nucleotidyltransferase</keyword>
<evidence type="ECO:0000259" key="1">
    <source>
        <dbReference type="Pfam" id="PF07727"/>
    </source>
</evidence>
<dbReference type="Proteomes" id="UP000238479">
    <property type="component" value="Chromosome 7"/>
</dbReference>
<keyword evidence="2" id="KW-0695">RNA-directed DNA polymerase</keyword>